<dbReference type="GO" id="GO:0043531">
    <property type="term" value="F:ADP binding"/>
    <property type="evidence" value="ECO:0007669"/>
    <property type="project" value="InterPro"/>
</dbReference>
<feature type="domain" description="NB-ARC" evidence="6">
    <location>
        <begin position="215"/>
        <end position="387"/>
    </location>
</feature>
<dbReference type="PRINTS" id="PR00364">
    <property type="entry name" value="DISEASERSIST"/>
</dbReference>
<dbReference type="Pfam" id="PF23559">
    <property type="entry name" value="WHD_DRP"/>
    <property type="match status" value="1"/>
</dbReference>
<dbReference type="Gene3D" id="3.40.50.300">
    <property type="entry name" value="P-loop containing nucleotide triphosphate hydrolases"/>
    <property type="match status" value="1"/>
</dbReference>
<feature type="domain" description="R13L1/DRL21-like LRR repeat region" evidence="9">
    <location>
        <begin position="725"/>
        <end position="855"/>
    </location>
</feature>
<dbReference type="SUPFAM" id="SSF52540">
    <property type="entry name" value="P-loop containing nucleoside triphosphate hydrolases"/>
    <property type="match status" value="1"/>
</dbReference>
<name>A0A803M462_CHEQI</name>
<dbReference type="PANTHER" id="PTHR36766:SF70">
    <property type="entry name" value="DISEASE RESISTANCE PROTEIN RGA4"/>
    <property type="match status" value="1"/>
</dbReference>
<dbReference type="EnsemblPlants" id="AUR62023235-RA">
    <property type="protein sequence ID" value="AUR62023235-RA:cds"/>
    <property type="gene ID" value="AUR62023235"/>
</dbReference>
<evidence type="ECO:0000256" key="5">
    <source>
        <dbReference type="ARBA" id="ARBA00022840"/>
    </source>
</evidence>
<dbReference type="Gramene" id="AUR62023235-RA">
    <property type="protein sequence ID" value="AUR62023235-RA:cds"/>
    <property type="gene ID" value="AUR62023235"/>
</dbReference>
<evidence type="ECO:0000259" key="7">
    <source>
        <dbReference type="Pfam" id="PF18052"/>
    </source>
</evidence>
<dbReference type="OMA" id="LSIEYCR"/>
<dbReference type="GO" id="GO:0051707">
    <property type="term" value="P:response to other organism"/>
    <property type="evidence" value="ECO:0007669"/>
    <property type="project" value="UniProtKB-ARBA"/>
</dbReference>
<dbReference type="SUPFAM" id="SSF52047">
    <property type="entry name" value="RNI-like"/>
    <property type="match status" value="1"/>
</dbReference>
<evidence type="ECO:0000313" key="10">
    <source>
        <dbReference type="EnsemblPlants" id="AUR62023235-RA:cds"/>
    </source>
</evidence>
<keyword evidence="4" id="KW-0611">Plant defense</keyword>
<dbReference type="OrthoDB" id="1896560at2759"/>
<organism evidence="10 11">
    <name type="scientific">Chenopodium quinoa</name>
    <name type="common">Quinoa</name>
    <dbReference type="NCBI Taxonomy" id="63459"/>
    <lineage>
        <taxon>Eukaryota</taxon>
        <taxon>Viridiplantae</taxon>
        <taxon>Streptophyta</taxon>
        <taxon>Embryophyta</taxon>
        <taxon>Tracheophyta</taxon>
        <taxon>Spermatophyta</taxon>
        <taxon>Magnoliopsida</taxon>
        <taxon>eudicotyledons</taxon>
        <taxon>Gunneridae</taxon>
        <taxon>Pentapetalae</taxon>
        <taxon>Caryophyllales</taxon>
        <taxon>Chenopodiaceae</taxon>
        <taxon>Chenopodioideae</taxon>
        <taxon>Atripliceae</taxon>
        <taxon>Chenopodium</taxon>
    </lineage>
</organism>
<evidence type="ECO:0000259" key="6">
    <source>
        <dbReference type="Pfam" id="PF00931"/>
    </source>
</evidence>
<dbReference type="Pfam" id="PF18052">
    <property type="entry name" value="Rx_N"/>
    <property type="match status" value="1"/>
</dbReference>
<dbReference type="InterPro" id="IPR032675">
    <property type="entry name" value="LRR_dom_sf"/>
</dbReference>
<evidence type="ECO:0000256" key="4">
    <source>
        <dbReference type="ARBA" id="ARBA00022821"/>
    </source>
</evidence>
<dbReference type="RefSeq" id="XP_021755025.1">
    <property type="nucleotide sequence ID" value="XM_021899333.1"/>
</dbReference>
<accession>A0A803M462</accession>
<dbReference type="Gene3D" id="1.20.5.4130">
    <property type="match status" value="1"/>
</dbReference>
<dbReference type="InterPro" id="IPR036388">
    <property type="entry name" value="WH-like_DNA-bd_sf"/>
</dbReference>
<keyword evidence="1" id="KW-0433">Leucine-rich repeat</keyword>
<dbReference type="InterPro" id="IPR042197">
    <property type="entry name" value="Apaf_helical"/>
</dbReference>
<dbReference type="AlphaFoldDB" id="A0A803M462"/>
<feature type="domain" description="Disease resistance N-terminal" evidence="7">
    <location>
        <begin position="21"/>
        <end position="101"/>
    </location>
</feature>
<dbReference type="GO" id="GO:0006952">
    <property type="term" value="P:defense response"/>
    <property type="evidence" value="ECO:0007669"/>
    <property type="project" value="UniProtKB-KW"/>
</dbReference>
<dbReference type="GeneID" id="110720326"/>
<evidence type="ECO:0000256" key="2">
    <source>
        <dbReference type="ARBA" id="ARBA00022737"/>
    </source>
</evidence>
<dbReference type="PANTHER" id="PTHR36766">
    <property type="entry name" value="PLANT BROAD-SPECTRUM MILDEW RESISTANCE PROTEIN RPW8"/>
    <property type="match status" value="1"/>
</dbReference>
<reference evidence="10" key="2">
    <citation type="submission" date="2021-03" db="UniProtKB">
        <authorList>
            <consortium name="EnsemblPlants"/>
        </authorList>
    </citation>
    <scope>IDENTIFICATION</scope>
</reference>
<dbReference type="Gene3D" id="1.10.10.10">
    <property type="entry name" value="Winged helix-like DNA-binding domain superfamily/Winged helix DNA-binding domain"/>
    <property type="match status" value="1"/>
</dbReference>
<keyword evidence="3" id="KW-0547">Nucleotide-binding</keyword>
<dbReference type="KEGG" id="cqi:110720326"/>
<sequence length="1210" mass="137182">MEALYIEAAKAITKLVITRPVEQAKLAWGIKQQLQKLKDEFTYIQAFLQDNERLNQRHRGDSQIVNAWLRKVMNIAYLADDVMDDYVYEILRRRSISWELKYSNNNFKSGRKLLALIKLKKRSFKKKCHNYSTLSDSNPLAFRFRMSSKVKSVLRSFDDLYKDAKRLGIRPAEIADDDLRGASYKGIMKRNTDNSLDEVRELAVAHRLEFVGRQHDLKELTDVLCDHSNNDDVLTIAIVGMGGLGKTTLARQLYENEAVAEHFTERFWICISDTFNVKRVLCVMFEKLTGGKCQLSNTEDIIERVQQLVRGRRYLLVLDDVWDQNQTKWNSFKNSLRRIGGTTGSMIIVTTRNKDVAKTAESQHIHQLTGLSDDESWAFFVQKAFPKGIPTSHPGLEEIGRKIVKKCKGLPLAIDVIGGLLRMKEDPSEWRSIEKSTMWSLPEENNNILPSLMLSFNNLPSTSLKQCFAYCAIFPKEVLIDQEDLINLWNAQGFLHCQSEGGNLTPEELGRKYVDILLSSSLIQAATRCSIDGDVTQYRMHYLVHDMALYISRHDWVIWKGVDTVGNPSSGRHLAIFPEDNDIASESPVEDMIWLRDLRTLHSTIRLPMDLLAHAKHLRVLKLAATGLKKVPPAIGRLSHLRYVDLSHNSIVMLPESITSLYHLQTFRLFSYKLRELPQKLYRLVNLRHLDLTSRSWCLPRGIERLSALQTLPMLELNEGFGWEIGELGVLNDIHGLLSISGLEHVKSKGEAEKAGIHKKKGISELQLIWGWGRASNHLEVLDALQPPPNLKLLMITGYDGPNFPSWMRSMMTFGEAGTSRPFSNLVHIELLYCRSCQQLPALGQLPCLRDLSMYSLWSITSIGDEFYHSSNDIEELAPIVFPALKKLNILCFENLTKWNPPPSGVLGIETSLVPLATSAFPLLEMLRIELCDKLVQTPTSFPSLRHLQVDNSLRGQALYNVISESSSALTSVNINEAPELSRLPDQLIDCTSLEELVLRCCSDLQSLPIGLGTRLTSLLRLSIVECPELREIPASMGDCSSLKKLHIRDCHNLEDIPDFSQLIHIEEIEINGCKKLACLPNGLQVLPYLSSLSIGGFQSLEIESTKSTQLLFPALKLLRIMNDECVEQVPEWIGNLSLLQKLELKCCENLIRLPSHDVIQRMTRLTALVIKSCPLLQERCAKEDGPEWGKISHIRFIQVNSQTVQEISA</sequence>
<gene>
    <name evidence="10" type="primary">LOC110720326</name>
</gene>
<evidence type="ECO:0000259" key="8">
    <source>
        <dbReference type="Pfam" id="PF23559"/>
    </source>
</evidence>
<evidence type="ECO:0000313" key="11">
    <source>
        <dbReference type="Proteomes" id="UP000596660"/>
    </source>
</evidence>
<dbReference type="GO" id="GO:0005524">
    <property type="term" value="F:ATP binding"/>
    <property type="evidence" value="ECO:0007669"/>
    <property type="project" value="UniProtKB-KW"/>
</dbReference>
<keyword evidence="5" id="KW-0067">ATP-binding</keyword>
<dbReference type="InterPro" id="IPR041118">
    <property type="entry name" value="Rx_N"/>
</dbReference>
<evidence type="ECO:0000256" key="1">
    <source>
        <dbReference type="ARBA" id="ARBA00022614"/>
    </source>
</evidence>
<dbReference type="InterPro" id="IPR027417">
    <property type="entry name" value="P-loop_NTPase"/>
</dbReference>
<evidence type="ECO:0000256" key="3">
    <source>
        <dbReference type="ARBA" id="ARBA00022741"/>
    </source>
</evidence>
<keyword evidence="11" id="KW-1185">Reference proteome</keyword>
<dbReference type="Proteomes" id="UP000596660">
    <property type="component" value="Unplaced"/>
</dbReference>
<reference evidence="10" key="1">
    <citation type="journal article" date="2017" name="Nature">
        <title>The genome of Chenopodium quinoa.</title>
        <authorList>
            <person name="Jarvis D.E."/>
            <person name="Ho Y.S."/>
            <person name="Lightfoot D.J."/>
            <person name="Schmoeckel S.M."/>
            <person name="Li B."/>
            <person name="Borm T.J.A."/>
            <person name="Ohyanagi H."/>
            <person name="Mineta K."/>
            <person name="Michell C.T."/>
            <person name="Saber N."/>
            <person name="Kharbatia N.M."/>
            <person name="Rupper R.R."/>
            <person name="Sharp A.R."/>
            <person name="Dally N."/>
            <person name="Boughton B.A."/>
            <person name="Woo Y.H."/>
            <person name="Gao G."/>
            <person name="Schijlen E.G.W.M."/>
            <person name="Guo X."/>
            <person name="Momin A.A."/>
            <person name="Negrao S."/>
            <person name="Al-Babili S."/>
            <person name="Gehring C."/>
            <person name="Roessner U."/>
            <person name="Jung C."/>
            <person name="Murphy K."/>
            <person name="Arold S.T."/>
            <person name="Gojobori T."/>
            <person name="van der Linden C.G."/>
            <person name="van Loo E.N."/>
            <person name="Jellen E.N."/>
            <person name="Maughan P.J."/>
            <person name="Tester M."/>
        </authorList>
    </citation>
    <scope>NUCLEOTIDE SEQUENCE [LARGE SCALE GENOMIC DNA]</scope>
    <source>
        <strain evidence="10">cv. PI 614886</strain>
    </source>
</reference>
<dbReference type="Pfam" id="PF00931">
    <property type="entry name" value="NB-ARC"/>
    <property type="match status" value="1"/>
</dbReference>
<dbReference type="FunFam" id="3.40.50.300:FF:001091">
    <property type="entry name" value="Probable disease resistance protein At1g61300"/>
    <property type="match status" value="1"/>
</dbReference>
<dbReference type="Pfam" id="PF25019">
    <property type="entry name" value="LRR_R13L1-DRL21"/>
    <property type="match status" value="1"/>
</dbReference>
<evidence type="ECO:0000259" key="9">
    <source>
        <dbReference type="Pfam" id="PF25019"/>
    </source>
</evidence>
<dbReference type="Gene3D" id="1.10.8.430">
    <property type="entry name" value="Helical domain of apoptotic protease-activating factors"/>
    <property type="match status" value="1"/>
</dbReference>
<dbReference type="InterPro" id="IPR058922">
    <property type="entry name" value="WHD_DRP"/>
</dbReference>
<proteinExistence type="predicted"/>
<dbReference type="SUPFAM" id="SSF52058">
    <property type="entry name" value="L domain-like"/>
    <property type="match status" value="1"/>
</dbReference>
<protein>
    <submittedName>
        <fullName evidence="10">Uncharacterized protein</fullName>
    </submittedName>
</protein>
<dbReference type="InterPro" id="IPR056789">
    <property type="entry name" value="LRR_R13L1-DRL21"/>
</dbReference>
<feature type="domain" description="Disease resistance protein winged helix" evidence="8">
    <location>
        <begin position="473"/>
        <end position="548"/>
    </location>
</feature>
<keyword evidence="2" id="KW-0677">Repeat</keyword>
<dbReference type="InterPro" id="IPR002182">
    <property type="entry name" value="NB-ARC"/>
</dbReference>
<dbReference type="FunFam" id="1.10.10.10:FF:000322">
    <property type="entry name" value="Probable disease resistance protein At1g63360"/>
    <property type="match status" value="1"/>
</dbReference>
<dbReference type="Gene3D" id="3.80.10.10">
    <property type="entry name" value="Ribonuclease Inhibitor"/>
    <property type="match status" value="2"/>
</dbReference>